<feature type="compositionally biased region" description="Basic and acidic residues" evidence="2">
    <location>
        <begin position="69"/>
        <end position="101"/>
    </location>
</feature>
<dbReference type="EMBL" id="JAOAOG010000122">
    <property type="protein sequence ID" value="KAJ6247604.1"/>
    <property type="molecule type" value="Genomic_DNA"/>
</dbReference>
<dbReference type="InterPro" id="IPR036322">
    <property type="entry name" value="WD40_repeat_dom_sf"/>
</dbReference>
<dbReference type="PANTHER" id="PTHR13743:SF112">
    <property type="entry name" value="BEACH DOMAIN-CONTAINING PROTEIN"/>
    <property type="match status" value="1"/>
</dbReference>
<dbReference type="InterPro" id="IPR015943">
    <property type="entry name" value="WD40/YVTN_repeat-like_dom_sf"/>
</dbReference>
<evidence type="ECO:0000256" key="2">
    <source>
        <dbReference type="SAM" id="MobiDB-lite"/>
    </source>
</evidence>
<evidence type="ECO:0008006" key="5">
    <source>
        <dbReference type="Google" id="ProtNLM"/>
    </source>
</evidence>
<feature type="coiled-coil region" evidence="1">
    <location>
        <begin position="110"/>
        <end position="137"/>
    </location>
</feature>
<dbReference type="Gene3D" id="2.130.10.10">
    <property type="entry name" value="YVTN repeat-like/Quinoprotein amine dehydrogenase"/>
    <property type="match status" value="1"/>
</dbReference>
<evidence type="ECO:0000313" key="4">
    <source>
        <dbReference type="Proteomes" id="UP001150062"/>
    </source>
</evidence>
<keyword evidence="1" id="KW-0175">Coiled coil</keyword>
<protein>
    <recommendedName>
        <fullName evidence="5">WD repeat-containing protein</fullName>
    </recommendedName>
</protein>
<dbReference type="SUPFAM" id="SSF50978">
    <property type="entry name" value="WD40 repeat-like"/>
    <property type="match status" value="1"/>
</dbReference>
<name>A0ABQ8YT55_9EUKA</name>
<reference evidence="3" key="1">
    <citation type="submission" date="2022-08" db="EMBL/GenBank/DDBJ databases">
        <title>Novel sulfate-reducing endosymbionts in the free-living metamonad Anaeramoeba.</title>
        <authorList>
            <person name="Jerlstrom-Hultqvist J."/>
            <person name="Cepicka I."/>
            <person name="Gallot-Lavallee L."/>
            <person name="Salas-Leiva D."/>
            <person name="Curtis B.A."/>
            <person name="Zahonova K."/>
            <person name="Pipaliya S."/>
            <person name="Dacks J."/>
            <person name="Roger A.J."/>
        </authorList>
    </citation>
    <scope>NUCLEOTIDE SEQUENCE</scope>
    <source>
        <strain evidence="3">Schooner1</strain>
    </source>
</reference>
<evidence type="ECO:0000256" key="1">
    <source>
        <dbReference type="SAM" id="Coils"/>
    </source>
</evidence>
<evidence type="ECO:0000313" key="3">
    <source>
        <dbReference type="EMBL" id="KAJ6247604.1"/>
    </source>
</evidence>
<accession>A0ABQ8YT55</accession>
<proteinExistence type="predicted"/>
<gene>
    <name evidence="3" type="ORF">M0813_18238</name>
</gene>
<dbReference type="InterPro" id="IPR050865">
    <property type="entry name" value="BEACH_Domain"/>
</dbReference>
<keyword evidence="4" id="KW-1185">Reference proteome</keyword>
<dbReference type="Proteomes" id="UP001150062">
    <property type="component" value="Unassembled WGS sequence"/>
</dbReference>
<comment type="caution">
    <text evidence="3">The sequence shown here is derived from an EMBL/GenBank/DDBJ whole genome shotgun (WGS) entry which is preliminary data.</text>
</comment>
<sequence length="265" mass="31529">MTDENFNLKLKKIIFNHEYEILSIDFLKKLDLIISLDSSGLIFMHSIKSGKYLNHIDLFNTYNAFNNKEEGKQKEEKTEKEEKPKEEQKEEQKEEKVKGDYDNDVMNGGMREEKIEIKNDQNNLDKDENNVKDMHANKKRSIIKKKIKIKKHPSFIKVLSMDNCFLIYVKSEFRLFTINCKLVWMHKYNHNLTCYNITKDEKYIIIGNKEGNIEIRSIWDFSLIKEFLYNHPISSVDFYLNSNLLFIGLENGKIIIEIFKDSIKH</sequence>
<feature type="region of interest" description="Disordered" evidence="2">
    <location>
        <begin position="69"/>
        <end position="103"/>
    </location>
</feature>
<organism evidence="3 4">
    <name type="scientific">Anaeramoeba flamelloides</name>
    <dbReference type="NCBI Taxonomy" id="1746091"/>
    <lineage>
        <taxon>Eukaryota</taxon>
        <taxon>Metamonada</taxon>
        <taxon>Anaeramoebidae</taxon>
        <taxon>Anaeramoeba</taxon>
    </lineage>
</organism>
<dbReference type="PANTHER" id="PTHR13743">
    <property type="entry name" value="BEIGE/BEACH-RELATED"/>
    <property type="match status" value="1"/>
</dbReference>